<sequence length="83" mass="9184">MENLVCRNSGGAILQLTSGDNRKSALPEKENRYYTTRGLAEDNGKGIGDVNNVEEIVHAIWPKLYITLSSKEAEEDFLAMKGL</sequence>
<reference evidence="2" key="1">
    <citation type="journal article" date="2017" name="Front. Plant Sci.">
        <title>Climate Clever Clovers: New Paradigm to Reduce the Environmental Footprint of Ruminants by Breeding Low Methanogenic Forages Utilizing Haplotype Variation.</title>
        <authorList>
            <person name="Kaur P."/>
            <person name="Appels R."/>
            <person name="Bayer P.E."/>
            <person name="Keeble-Gagnere G."/>
            <person name="Wang J."/>
            <person name="Hirakawa H."/>
            <person name="Shirasawa K."/>
            <person name="Vercoe P."/>
            <person name="Stefanova K."/>
            <person name="Durmic Z."/>
            <person name="Nichols P."/>
            <person name="Revell C."/>
            <person name="Isobe S.N."/>
            <person name="Edwards D."/>
            <person name="Erskine W."/>
        </authorList>
    </citation>
    <scope>NUCLEOTIDE SEQUENCE [LARGE SCALE GENOMIC DNA]</scope>
    <source>
        <strain evidence="2">cv. Daliak</strain>
    </source>
</reference>
<accession>A0A2Z6NNL8</accession>
<evidence type="ECO:0000313" key="2">
    <source>
        <dbReference type="Proteomes" id="UP000242715"/>
    </source>
</evidence>
<gene>
    <name evidence="1" type="ORF">TSUD_145850</name>
</gene>
<dbReference type="AlphaFoldDB" id="A0A2Z6NNL8"/>
<keyword evidence="2" id="KW-1185">Reference proteome</keyword>
<dbReference type="Proteomes" id="UP000242715">
    <property type="component" value="Unassembled WGS sequence"/>
</dbReference>
<organism evidence="1 2">
    <name type="scientific">Trifolium subterraneum</name>
    <name type="common">Subterranean clover</name>
    <dbReference type="NCBI Taxonomy" id="3900"/>
    <lineage>
        <taxon>Eukaryota</taxon>
        <taxon>Viridiplantae</taxon>
        <taxon>Streptophyta</taxon>
        <taxon>Embryophyta</taxon>
        <taxon>Tracheophyta</taxon>
        <taxon>Spermatophyta</taxon>
        <taxon>Magnoliopsida</taxon>
        <taxon>eudicotyledons</taxon>
        <taxon>Gunneridae</taxon>
        <taxon>Pentapetalae</taxon>
        <taxon>rosids</taxon>
        <taxon>fabids</taxon>
        <taxon>Fabales</taxon>
        <taxon>Fabaceae</taxon>
        <taxon>Papilionoideae</taxon>
        <taxon>50 kb inversion clade</taxon>
        <taxon>NPAAA clade</taxon>
        <taxon>Hologalegina</taxon>
        <taxon>IRL clade</taxon>
        <taxon>Trifolieae</taxon>
        <taxon>Trifolium</taxon>
    </lineage>
</organism>
<proteinExistence type="predicted"/>
<name>A0A2Z6NNL8_TRISU</name>
<protein>
    <submittedName>
        <fullName evidence="1">Uncharacterized protein</fullName>
    </submittedName>
</protein>
<dbReference type="OrthoDB" id="2018605at2759"/>
<dbReference type="EMBL" id="DF973707">
    <property type="protein sequence ID" value="GAU38230.1"/>
    <property type="molecule type" value="Genomic_DNA"/>
</dbReference>
<evidence type="ECO:0000313" key="1">
    <source>
        <dbReference type="EMBL" id="GAU38230.1"/>
    </source>
</evidence>